<evidence type="ECO:0000313" key="1">
    <source>
        <dbReference type="EMBL" id="PND37198.1"/>
    </source>
</evidence>
<dbReference type="AlphaFoldDB" id="A0A2N8KUQ0"/>
<dbReference type="EMBL" id="POSP01000003">
    <property type="protein sequence ID" value="PND37198.1"/>
    <property type="molecule type" value="Genomic_DNA"/>
</dbReference>
<dbReference type="InterPro" id="IPR021109">
    <property type="entry name" value="Peptidase_aspartic_dom_sf"/>
</dbReference>
<accession>A0A2N8KUQ0</accession>
<comment type="caution">
    <text evidence="1">The sequence shown here is derived from an EMBL/GenBank/DDBJ whole genome shotgun (WGS) entry which is preliminary data.</text>
</comment>
<dbReference type="Gene3D" id="2.40.70.10">
    <property type="entry name" value="Acid Proteases"/>
    <property type="match status" value="1"/>
</dbReference>
<proteinExistence type="predicted"/>
<organism evidence="1 2">
    <name type="scientific">Kinneretia aquatilis</name>
    <dbReference type="NCBI Taxonomy" id="2070761"/>
    <lineage>
        <taxon>Bacteria</taxon>
        <taxon>Pseudomonadati</taxon>
        <taxon>Pseudomonadota</taxon>
        <taxon>Betaproteobacteria</taxon>
        <taxon>Burkholderiales</taxon>
        <taxon>Sphaerotilaceae</taxon>
        <taxon>Roseateles</taxon>
    </lineage>
</organism>
<dbReference type="RefSeq" id="WP_102767115.1">
    <property type="nucleotide sequence ID" value="NZ_POSP01000003.1"/>
</dbReference>
<gene>
    <name evidence="1" type="ORF">C1O66_06390</name>
</gene>
<name>A0A2N8KUQ0_9BURK</name>
<evidence type="ECO:0008006" key="3">
    <source>
        <dbReference type="Google" id="ProtNLM"/>
    </source>
</evidence>
<sequence>MLATPRARFSLPFHRVNGYILIDAKVGRRAGRLMFDTGTEFPLFINRHVLPMAKDQFMARGHAASGQALVLYRQRAPLRDLVLAGELAFAPLAGLPHADFSFLEAAISERFLGMLGHGFSRDYEFALDYQQQILDFFALPAAGAADPEADEVPQYRPDPAAALLLVMKFRPTGVNGKMPELEVQLGGQRLRATVDTGNLGSLRLSPALREQLEAQGLLRVTPGRYLLGQPSQHLRASLSGLSIQGVALPPLQELHLTLDASDAPGQGPHLGLGYQFLKSYVSVWNYQRSEIRLYRP</sequence>
<protein>
    <recommendedName>
        <fullName evidence="3">Peptidase A2 domain-containing protein</fullName>
    </recommendedName>
</protein>
<evidence type="ECO:0000313" key="2">
    <source>
        <dbReference type="Proteomes" id="UP000235916"/>
    </source>
</evidence>
<dbReference type="Proteomes" id="UP000235916">
    <property type="component" value="Unassembled WGS sequence"/>
</dbReference>
<dbReference type="OrthoDB" id="5166556at2"/>
<reference evidence="1 2" key="1">
    <citation type="submission" date="2018-01" db="EMBL/GenBank/DDBJ databases">
        <title>Draft genome sequence of Paucibacter aquatile CR182 isolated from freshwater of the Nakdong River.</title>
        <authorList>
            <person name="Choi A."/>
            <person name="Chung E.J."/>
        </authorList>
    </citation>
    <scope>NUCLEOTIDE SEQUENCE [LARGE SCALE GENOMIC DNA]</scope>
    <source>
        <strain evidence="1 2">CR182</strain>
    </source>
</reference>
<keyword evidence="2" id="KW-1185">Reference proteome</keyword>